<proteinExistence type="predicted"/>
<dbReference type="Proteomes" id="UP001066276">
    <property type="component" value="Chromosome 3_1"/>
</dbReference>
<protein>
    <submittedName>
        <fullName evidence="1">Uncharacterized protein</fullName>
    </submittedName>
</protein>
<organism evidence="1 2">
    <name type="scientific">Pleurodeles waltl</name>
    <name type="common">Iberian ribbed newt</name>
    <dbReference type="NCBI Taxonomy" id="8319"/>
    <lineage>
        <taxon>Eukaryota</taxon>
        <taxon>Metazoa</taxon>
        <taxon>Chordata</taxon>
        <taxon>Craniata</taxon>
        <taxon>Vertebrata</taxon>
        <taxon>Euteleostomi</taxon>
        <taxon>Amphibia</taxon>
        <taxon>Batrachia</taxon>
        <taxon>Caudata</taxon>
        <taxon>Salamandroidea</taxon>
        <taxon>Salamandridae</taxon>
        <taxon>Pleurodelinae</taxon>
        <taxon>Pleurodeles</taxon>
    </lineage>
</organism>
<dbReference type="AlphaFoldDB" id="A0AAV7U3T2"/>
<evidence type="ECO:0000313" key="2">
    <source>
        <dbReference type="Proteomes" id="UP001066276"/>
    </source>
</evidence>
<name>A0AAV7U3T2_PLEWA</name>
<evidence type="ECO:0000313" key="1">
    <source>
        <dbReference type="EMBL" id="KAJ1183552.1"/>
    </source>
</evidence>
<sequence length="254" mass="27521">MPSAGAPSGALSDLRVGVSRVSFPGAPSQGASPVLFLDPDQVTGVALSFSPQGVRGKHGSAQRSGASRFGSSLGTRLFYGLRSPRDGAVVTEDGVRPYPRWRSRHRRRGTSLSKMAQSSQKTGYVLIQAGAVLTEDGVLFQDGADFTLDGTEYVLIQDGAVFTLDGVRPFPRRPLMQMSPLERERVITKMAYDLTGDGCDPVGKWLLRLPVQTPGTEWARSLLPHLKWRLSLQGTADVPTQYGADPYPRWPPPS</sequence>
<accession>A0AAV7U3T2</accession>
<keyword evidence="2" id="KW-1185">Reference proteome</keyword>
<gene>
    <name evidence="1" type="ORF">NDU88_000370</name>
</gene>
<reference evidence="1" key="1">
    <citation type="journal article" date="2022" name="bioRxiv">
        <title>Sequencing and chromosome-scale assembly of the giantPleurodeles waltlgenome.</title>
        <authorList>
            <person name="Brown T."/>
            <person name="Elewa A."/>
            <person name="Iarovenko S."/>
            <person name="Subramanian E."/>
            <person name="Araus A.J."/>
            <person name="Petzold A."/>
            <person name="Susuki M."/>
            <person name="Suzuki K.-i.T."/>
            <person name="Hayashi T."/>
            <person name="Toyoda A."/>
            <person name="Oliveira C."/>
            <person name="Osipova E."/>
            <person name="Leigh N.D."/>
            <person name="Simon A."/>
            <person name="Yun M.H."/>
        </authorList>
    </citation>
    <scope>NUCLEOTIDE SEQUENCE</scope>
    <source>
        <strain evidence="1">20211129_DDA</strain>
        <tissue evidence="1">Liver</tissue>
    </source>
</reference>
<dbReference type="EMBL" id="JANPWB010000005">
    <property type="protein sequence ID" value="KAJ1183552.1"/>
    <property type="molecule type" value="Genomic_DNA"/>
</dbReference>
<comment type="caution">
    <text evidence="1">The sequence shown here is derived from an EMBL/GenBank/DDBJ whole genome shotgun (WGS) entry which is preliminary data.</text>
</comment>